<feature type="chain" id="PRO_5042505247" description="Secreted protein" evidence="1">
    <location>
        <begin position="26"/>
        <end position="70"/>
    </location>
</feature>
<feature type="signal peptide" evidence="1">
    <location>
        <begin position="1"/>
        <end position="25"/>
    </location>
</feature>
<organism evidence="2 3">
    <name type="scientific">Echria macrotheca</name>
    <dbReference type="NCBI Taxonomy" id="438768"/>
    <lineage>
        <taxon>Eukaryota</taxon>
        <taxon>Fungi</taxon>
        <taxon>Dikarya</taxon>
        <taxon>Ascomycota</taxon>
        <taxon>Pezizomycotina</taxon>
        <taxon>Sordariomycetes</taxon>
        <taxon>Sordariomycetidae</taxon>
        <taxon>Sordariales</taxon>
        <taxon>Schizotheciaceae</taxon>
        <taxon>Echria</taxon>
    </lineage>
</organism>
<gene>
    <name evidence="2" type="ORF">QBC47DRAFT_84815</name>
</gene>
<evidence type="ECO:0000256" key="1">
    <source>
        <dbReference type="SAM" id="SignalP"/>
    </source>
</evidence>
<protein>
    <recommendedName>
        <fullName evidence="4">Secreted protein</fullName>
    </recommendedName>
</protein>
<proteinExistence type="predicted"/>
<evidence type="ECO:0008006" key="4">
    <source>
        <dbReference type="Google" id="ProtNLM"/>
    </source>
</evidence>
<evidence type="ECO:0000313" key="3">
    <source>
        <dbReference type="Proteomes" id="UP001239445"/>
    </source>
</evidence>
<accession>A0AAJ0F599</accession>
<reference evidence="2" key="1">
    <citation type="submission" date="2023-06" db="EMBL/GenBank/DDBJ databases">
        <title>Genome-scale phylogeny and comparative genomics of the fungal order Sordariales.</title>
        <authorList>
            <consortium name="Lawrence Berkeley National Laboratory"/>
            <person name="Hensen N."/>
            <person name="Bonometti L."/>
            <person name="Westerberg I."/>
            <person name="Brannstrom I.O."/>
            <person name="Guillou S."/>
            <person name="Cros-Aarteil S."/>
            <person name="Calhoun S."/>
            <person name="Haridas S."/>
            <person name="Kuo A."/>
            <person name="Mondo S."/>
            <person name="Pangilinan J."/>
            <person name="Riley R."/>
            <person name="Labutti K."/>
            <person name="Andreopoulos B."/>
            <person name="Lipzen A."/>
            <person name="Chen C."/>
            <person name="Yanf M."/>
            <person name="Daum C."/>
            <person name="Ng V."/>
            <person name="Clum A."/>
            <person name="Steindorff A."/>
            <person name="Ohm R."/>
            <person name="Martin F."/>
            <person name="Silar P."/>
            <person name="Natvig D."/>
            <person name="Lalanne C."/>
            <person name="Gautier V."/>
            <person name="Ament-Velasquez S.L."/>
            <person name="Kruys A."/>
            <person name="Hutchinson M.I."/>
            <person name="Powell A.J."/>
            <person name="Barry K."/>
            <person name="Miller A.N."/>
            <person name="Grigoriev I.V."/>
            <person name="Debuchy R."/>
            <person name="Gladieux P."/>
            <person name="Thoren M.H."/>
            <person name="Johannesson H."/>
        </authorList>
    </citation>
    <scope>NUCLEOTIDE SEQUENCE</scope>
    <source>
        <strain evidence="2">PSN4</strain>
    </source>
</reference>
<keyword evidence="3" id="KW-1185">Reference proteome</keyword>
<dbReference type="EMBL" id="MU839843">
    <property type="protein sequence ID" value="KAK1751153.1"/>
    <property type="molecule type" value="Genomic_DNA"/>
</dbReference>
<comment type="caution">
    <text evidence="2">The sequence shown here is derived from an EMBL/GenBank/DDBJ whole genome shotgun (WGS) entry which is preliminary data.</text>
</comment>
<evidence type="ECO:0000313" key="2">
    <source>
        <dbReference type="EMBL" id="KAK1751153.1"/>
    </source>
</evidence>
<sequence length="70" mass="7661">MPSLFTLNFSHPFFLRLLLFSSCLGWDDDDRGDWTGPDRTGLDWVVICSGLCDPGAKEGRTGGFYGGGKT</sequence>
<dbReference type="AlphaFoldDB" id="A0AAJ0F599"/>
<keyword evidence="1" id="KW-0732">Signal</keyword>
<name>A0AAJ0F599_9PEZI</name>
<dbReference type="Proteomes" id="UP001239445">
    <property type="component" value="Unassembled WGS sequence"/>
</dbReference>